<feature type="transmembrane region" description="Helical" evidence="1">
    <location>
        <begin position="186"/>
        <end position="203"/>
    </location>
</feature>
<evidence type="ECO:0000313" key="2">
    <source>
        <dbReference type="EMBL" id="OIR22804.1"/>
    </source>
</evidence>
<feature type="transmembrane region" description="Helical" evidence="1">
    <location>
        <begin position="153"/>
        <end position="174"/>
    </location>
</feature>
<keyword evidence="1" id="KW-1133">Transmembrane helix</keyword>
<feature type="transmembrane region" description="Helical" evidence="1">
    <location>
        <begin position="115"/>
        <end position="133"/>
    </location>
</feature>
<gene>
    <name evidence="2" type="ORF">BEU00_01575</name>
</gene>
<evidence type="ECO:0000256" key="1">
    <source>
        <dbReference type="SAM" id="Phobius"/>
    </source>
</evidence>
<feature type="transmembrane region" description="Helical" evidence="1">
    <location>
        <begin position="29"/>
        <end position="47"/>
    </location>
</feature>
<comment type="caution">
    <text evidence="2">The sequence shown here is derived from an EMBL/GenBank/DDBJ whole genome shotgun (WGS) entry which is preliminary data.</text>
</comment>
<keyword evidence="1" id="KW-0472">Membrane</keyword>
<keyword evidence="1" id="KW-0812">Transmembrane</keyword>
<accession>A0A1J5UA65</accession>
<name>A0A1J5UA65_9ARCH</name>
<dbReference type="AlphaFoldDB" id="A0A1J5UA65"/>
<dbReference type="EMBL" id="MIYY01000029">
    <property type="protein sequence ID" value="OIR22804.1"/>
    <property type="molecule type" value="Genomic_DNA"/>
</dbReference>
<proteinExistence type="predicted"/>
<evidence type="ECO:0000313" key="3">
    <source>
        <dbReference type="Proteomes" id="UP000183138"/>
    </source>
</evidence>
<reference evidence="2 3" key="1">
    <citation type="submission" date="2016-08" db="EMBL/GenBank/DDBJ databases">
        <title>New Insights into Marine Group III Euryarchaeota, from dark to light.</title>
        <authorList>
            <person name="Haro-Moreno J.M."/>
            <person name="Rodriguez-Valera F."/>
            <person name="Lopez-Garcia P."/>
            <person name="Moreira D."/>
            <person name="Martin-Cuadrado A.B."/>
        </authorList>
    </citation>
    <scope>NUCLEOTIDE SEQUENCE [LARGE SCALE GENOMIC DNA]</scope>
    <source>
        <strain evidence="2">CG-Epi3</strain>
    </source>
</reference>
<feature type="transmembrane region" description="Helical" evidence="1">
    <location>
        <begin position="53"/>
        <end position="74"/>
    </location>
</feature>
<protein>
    <submittedName>
        <fullName evidence="2">Uncharacterized protein</fullName>
    </submittedName>
</protein>
<dbReference type="Proteomes" id="UP000183138">
    <property type="component" value="Unassembled WGS sequence"/>
</dbReference>
<feature type="transmembrane region" description="Helical" evidence="1">
    <location>
        <begin position="86"/>
        <end position="109"/>
    </location>
</feature>
<organism evidence="2 3">
    <name type="scientific">Marine Group III euryarchaeote CG-Epi3</name>
    <dbReference type="NCBI Taxonomy" id="1888997"/>
    <lineage>
        <taxon>Archaea</taxon>
        <taxon>Methanobacteriati</taxon>
        <taxon>Thermoplasmatota</taxon>
        <taxon>Thermoplasmata</taxon>
        <taxon>Candidatus Thermoprofundales</taxon>
    </lineage>
</organism>
<sequence length="207" mass="24331">MSDEITKNNDEEEINQENADVNELLDMKYYSYLAYLSYFLLITNTVIASDPTVPLYGILLSLGTIFSFSIYIYLRKNDERFEFLFLKNFNMVSLLQVCLLIPLLIYSILSPFGDFKFILILIPYWLVFFSLSFEKVEGEEDESVPPLSLSKKVFKFALNLLAFIFFCIFCMMISYPGNWIDSDTYYTFSIMPAWFCIVCIYFGRRIE</sequence>